<evidence type="ECO:0000256" key="9">
    <source>
        <dbReference type="ARBA" id="ARBA00023136"/>
    </source>
</evidence>
<feature type="transmembrane region" description="Helical" evidence="11">
    <location>
        <begin position="28"/>
        <end position="50"/>
    </location>
</feature>
<dbReference type="PANTHER" id="PTHR24223:SF461">
    <property type="entry name" value="ATP-BINDING CASSETTE SUB-FAMILY C MEMBER SUR"/>
    <property type="match status" value="1"/>
</dbReference>
<dbReference type="InterPro" id="IPR050173">
    <property type="entry name" value="ABC_transporter_C-like"/>
</dbReference>
<dbReference type="Proteomes" id="UP000015102">
    <property type="component" value="Unassembled WGS sequence"/>
</dbReference>
<dbReference type="SMART" id="SM00382">
    <property type="entry name" value="AAA"/>
    <property type="match status" value="1"/>
</dbReference>
<dbReference type="Gene3D" id="1.20.1560.10">
    <property type="entry name" value="ABC transporter type 1, transmembrane domain"/>
    <property type="match status" value="1"/>
</dbReference>
<name>T1GRZ0_MEGSC</name>
<dbReference type="InterPro" id="IPR036640">
    <property type="entry name" value="ABC1_TM_sf"/>
</dbReference>
<feature type="transmembrane region" description="Helical" evidence="11">
    <location>
        <begin position="71"/>
        <end position="93"/>
    </location>
</feature>
<dbReference type="EnsemblMetazoa" id="MESCA006437-RA">
    <property type="protein sequence ID" value="MESCA006437-PA"/>
    <property type="gene ID" value="MESCA006437"/>
</dbReference>
<evidence type="ECO:0000259" key="12">
    <source>
        <dbReference type="PROSITE" id="PS50893"/>
    </source>
</evidence>
<evidence type="ECO:0000256" key="1">
    <source>
        <dbReference type="ARBA" id="ARBA00004651"/>
    </source>
</evidence>
<keyword evidence="6" id="KW-0547">Nucleotide-binding</keyword>
<dbReference type="PROSITE" id="PS50893">
    <property type="entry name" value="ABC_TRANSPORTER_2"/>
    <property type="match status" value="1"/>
</dbReference>
<evidence type="ECO:0000313" key="14">
    <source>
        <dbReference type="EnsemblMetazoa" id="MESCA006437-PA"/>
    </source>
</evidence>
<evidence type="ECO:0000256" key="6">
    <source>
        <dbReference type="ARBA" id="ARBA00022741"/>
    </source>
</evidence>
<reference evidence="14" key="2">
    <citation type="submission" date="2015-06" db="UniProtKB">
        <authorList>
            <consortium name="EnsemblMetazoa"/>
        </authorList>
    </citation>
    <scope>IDENTIFICATION</scope>
</reference>
<keyword evidence="8 11" id="KW-1133">Transmembrane helix</keyword>
<keyword evidence="15" id="KW-1185">Reference proteome</keyword>
<dbReference type="GO" id="GO:0005886">
    <property type="term" value="C:plasma membrane"/>
    <property type="evidence" value="ECO:0007669"/>
    <property type="project" value="UniProtKB-SubCell"/>
</dbReference>
<dbReference type="FunFam" id="1.20.1560.10:FF:000013">
    <property type="entry name" value="ABC transporter C family member 2"/>
    <property type="match status" value="1"/>
</dbReference>
<dbReference type="STRING" id="36166.T1GRZ0"/>
<keyword evidence="5" id="KW-0677">Repeat</keyword>
<evidence type="ECO:0000256" key="2">
    <source>
        <dbReference type="ARBA" id="ARBA00022448"/>
    </source>
</evidence>
<evidence type="ECO:0000313" key="15">
    <source>
        <dbReference type="Proteomes" id="UP000015102"/>
    </source>
</evidence>
<evidence type="ECO:0000256" key="4">
    <source>
        <dbReference type="ARBA" id="ARBA00022692"/>
    </source>
</evidence>
<feature type="transmembrane region" description="Helical" evidence="11">
    <location>
        <begin position="105"/>
        <end position="138"/>
    </location>
</feature>
<keyword evidence="7" id="KW-0067">ATP-binding</keyword>
<dbReference type="GO" id="GO:0140359">
    <property type="term" value="F:ABC-type transporter activity"/>
    <property type="evidence" value="ECO:0007669"/>
    <property type="project" value="InterPro"/>
</dbReference>
<comment type="subcellular location">
    <subcellularLocation>
        <location evidence="1">Cell membrane</location>
        <topology evidence="1">Multi-pass membrane protein</topology>
    </subcellularLocation>
</comment>
<feature type="domain" description="ABC transporter" evidence="12">
    <location>
        <begin position="308"/>
        <end position="541"/>
    </location>
</feature>
<dbReference type="GO" id="GO:0016887">
    <property type="term" value="F:ATP hydrolysis activity"/>
    <property type="evidence" value="ECO:0007669"/>
    <property type="project" value="InterPro"/>
</dbReference>
<dbReference type="EMBL" id="CAQQ02115044">
    <property type="status" value="NOT_ANNOTATED_CDS"/>
    <property type="molecule type" value="Genomic_DNA"/>
</dbReference>
<dbReference type="PROSITE" id="PS50929">
    <property type="entry name" value="ABC_TM1F"/>
    <property type="match status" value="1"/>
</dbReference>
<evidence type="ECO:0000256" key="7">
    <source>
        <dbReference type="ARBA" id="ARBA00022840"/>
    </source>
</evidence>
<evidence type="ECO:0008006" key="16">
    <source>
        <dbReference type="Google" id="ProtNLM"/>
    </source>
</evidence>
<accession>T1GRZ0</accession>
<dbReference type="AlphaFoldDB" id="T1GRZ0"/>
<dbReference type="InterPro" id="IPR003593">
    <property type="entry name" value="AAA+_ATPase"/>
</dbReference>
<evidence type="ECO:0000259" key="13">
    <source>
        <dbReference type="PROSITE" id="PS50929"/>
    </source>
</evidence>
<protein>
    <recommendedName>
        <fullName evidence="16">ABC transporter domain-containing protein</fullName>
    </recommendedName>
</protein>
<keyword evidence="4 11" id="KW-0812">Transmembrane</keyword>
<feature type="transmembrane region" description="Helical" evidence="11">
    <location>
        <begin position="216"/>
        <end position="235"/>
    </location>
</feature>
<dbReference type="InterPro" id="IPR011527">
    <property type="entry name" value="ABC1_TM_dom"/>
</dbReference>
<evidence type="ECO:0000256" key="3">
    <source>
        <dbReference type="ARBA" id="ARBA00022475"/>
    </source>
</evidence>
<dbReference type="OMA" id="FSETIMG"/>
<dbReference type="SUPFAM" id="SSF52540">
    <property type="entry name" value="P-loop containing nucleoside triphosphate hydrolases"/>
    <property type="match status" value="1"/>
</dbReference>
<dbReference type="InterPro" id="IPR027417">
    <property type="entry name" value="P-loop_NTPase"/>
</dbReference>
<dbReference type="Pfam" id="PF00005">
    <property type="entry name" value="ABC_tran"/>
    <property type="match status" value="1"/>
</dbReference>
<dbReference type="SUPFAM" id="SSF90123">
    <property type="entry name" value="ABC transporter transmembrane region"/>
    <property type="match status" value="1"/>
</dbReference>
<feature type="transmembrane region" description="Helical" evidence="11">
    <location>
        <begin position="241"/>
        <end position="261"/>
    </location>
</feature>
<organism evidence="14 15">
    <name type="scientific">Megaselia scalaris</name>
    <name type="common">Humpbacked fly</name>
    <name type="synonym">Phora scalaris</name>
    <dbReference type="NCBI Taxonomy" id="36166"/>
    <lineage>
        <taxon>Eukaryota</taxon>
        <taxon>Metazoa</taxon>
        <taxon>Ecdysozoa</taxon>
        <taxon>Arthropoda</taxon>
        <taxon>Hexapoda</taxon>
        <taxon>Insecta</taxon>
        <taxon>Pterygota</taxon>
        <taxon>Neoptera</taxon>
        <taxon>Endopterygota</taxon>
        <taxon>Diptera</taxon>
        <taxon>Brachycera</taxon>
        <taxon>Muscomorpha</taxon>
        <taxon>Platypezoidea</taxon>
        <taxon>Phoridae</taxon>
        <taxon>Megaseliini</taxon>
        <taxon>Megaselia</taxon>
    </lineage>
</organism>
<dbReference type="HOGENOM" id="CLU_000604_27_9_1"/>
<evidence type="ECO:0000256" key="10">
    <source>
        <dbReference type="ARBA" id="ARBA00023180"/>
    </source>
</evidence>
<dbReference type="Gene3D" id="3.40.50.300">
    <property type="entry name" value="P-loop containing nucleotide triphosphate hydrolases"/>
    <property type="match status" value="1"/>
</dbReference>
<dbReference type="PANTHER" id="PTHR24223">
    <property type="entry name" value="ATP-BINDING CASSETTE SUB-FAMILY C"/>
    <property type="match status" value="1"/>
</dbReference>
<dbReference type="InterPro" id="IPR003439">
    <property type="entry name" value="ABC_transporter-like_ATP-bd"/>
</dbReference>
<keyword evidence="9 11" id="KW-0472">Membrane</keyword>
<keyword evidence="2" id="KW-0813">Transport</keyword>
<sequence>MFLSQFMRLYTDQWLQKWSAKSGLSFQMYLILSSICVFLSILSTPFGQIAGCNARKALHDSILESFMKKTLLFFQITPIGNILNRLCIDVGVIDKKIAETGQRLLQFSLLCFFAVLINVFITPWFLLLTIPIISLYYFVQKFYRNSSRELQRLENISASPIISHFSETIMGVITIRAFNQEFNFTEALFRKLDKNSVAFIILNSSVRWLGISLDSLGGFIVFAAIITSLIISKIYPEDPYLPSFIGLAINYTLLIPIYLNWCVKLTADLEMYIGSVERITFYTEDHNMEYVNKQIEIVPISWPHIGNIAFRDVTLHYQGEKQVSNLSLEIPFKQKLAICGKSGSGKSTLCLSLFNLVDSSEGQILIDNIDIRDIQAVEVRTRLSIISQDIHIFNSTLRENIDPRKHFMDQDLWNSLEVAELKDFVLSLPNGLDTIIGEGGVTLSTSKKQLMCLARAVLRGSFCIILDEATSSLDRKNEIKFMEAVHKAYKEKTIITIAVTRLETILNYDRVIVMDGGRIIQDGHPDKLRMDKTGMFYQLLNNKM</sequence>
<keyword evidence="10" id="KW-0325">Glycoprotein</keyword>
<dbReference type="Pfam" id="PF00664">
    <property type="entry name" value="ABC_membrane"/>
    <property type="match status" value="1"/>
</dbReference>
<keyword evidence="3" id="KW-1003">Cell membrane</keyword>
<feature type="domain" description="ABC transmembrane type-1" evidence="13">
    <location>
        <begin position="1"/>
        <end position="271"/>
    </location>
</feature>
<dbReference type="GO" id="GO:0005524">
    <property type="term" value="F:ATP binding"/>
    <property type="evidence" value="ECO:0007669"/>
    <property type="project" value="UniProtKB-KW"/>
</dbReference>
<evidence type="ECO:0000256" key="5">
    <source>
        <dbReference type="ARBA" id="ARBA00022737"/>
    </source>
</evidence>
<dbReference type="FunFam" id="3.40.50.300:FF:002145">
    <property type="entry name" value="ABC transporter (MsbA subfamily)"/>
    <property type="match status" value="1"/>
</dbReference>
<evidence type="ECO:0000256" key="8">
    <source>
        <dbReference type="ARBA" id="ARBA00022989"/>
    </source>
</evidence>
<reference evidence="15" key="1">
    <citation type="submission" date="2013-02" db="EMBL/GenBank/DDBJ databases">
        <authorList>
            <person name="Hughes D."/>
        </authorList>
    </citation>
    <scope>NUCLEOTIDE SEQUENCE</scope>
    <source>
        <strain>Durham</strain>
        <strain evidence="15">NC isolate 2 -- Noor lab</strain>
    </source>
</reference>
<proteinExistence type="predicted"/>
<evidence type="ECO:0000256" key="11">
    <source>
        <dbReference type="SAM" id="Phobius"/>
    </source>
</evidence>